<dbReference type="CDD" id="cd10430">
    <property type="entry name" value="BI-1"/>
    <property type="match status" value="1"/>
</dbReference>
<accession>A0A2H9TNC7</accession>
<dbReference type="InterPro" id="IPR006214">
    <property type="entry name" value="Bax_inhibitor_1-related"/>
</dbReference>
<keyword evidence="9" id="KW-0378">Hydrolase</keyword>
<dbReference type="SUPFAM" id="SSF53187">
    <property type="entry name" value="Zn-dependent exopeptidases"/>
    <property type="match status" value="1"/>
</dbReference>
<feature type="signal peptide" evidence="16">
    <location>
        <begin position="1"/>
        <end position="20"/>
    </location>
</feature>
<keyword evidence="19" id="KW-1185">Reference proteome</keyword>
<dbReference type="GO" id="GO:0008270">
    <property type="term" value="F:zinc ion binding"/>
    <property type="evidence" value="ECO:0007669"/>
    <property type="project" value="InterPro"/>
</dbReference>
<dbReference type="GO" id="GO:0005615">
    <property type="term" value="C:extracellular space"/>
    <property type="evidence" value="ECO:0007669"/>
    <property type="project" value="TreeGrafter"/>
</dbReference>
<keyword evidence="10" id="KW-0862">Zinc</keyword>
<dbReference type="GO" id="GO:0006508">
    <property type="term" value="P:proteolysis"/>
    <property type="evidence" value="ECO:0007669"/>
    <property type="project" value="UniProtKB-KW"/>
</dbReference>
<protein>
    <recommendedName>
        <fullName evidence="17">Peptidase M14 domain-containing protein</fullName>
    </recommendedName>
</protein>
<evidence type="ECO:0000313" key="18">
    <source>
        <dbReference type="EMBL" id="PJF19229.1"/>
    </source>
</evidence>
<comment type="subcellular location">
    <subcellularLocation>
        <location evidence="2">Membrane</location>
        <topology evidence="2">Multi-pass membrane protein</topology>
    </subcellularLocation>
</comment>
<evidence type="ECO:0000256" key="7">
    <source>
        <dbReference type="ARBA" id="ARBA00022723"/>
    </source>
</evidence>
<feature type="active site" description="Proton donor/acceptor" evidence="14">
    <location>
        <position position="363"/>
    </location>
</feature>
<keyword evidence="11 15" id="KW-1133">Transmembrane helix</keyword>
<evidence type="ECO:0000259" key="17">
    <source>
        <dbReference type="PROSITE" id="PS52035"/>
    </source>
</evidence>
<dbReference type="PANTHER" id="PTHR11705">
    <property type="entry name" value="PROTEASE FAMILY M14 CARBOXYPEPTIDASE A,B"/>
    <property type="match status" value="1"/>
</dbReference>
<proteinExistence type="inferred from homology"/>
<keyword evidence="8 16" id="KW-0732">Signal</keyword>
<name>A0A2H9TNC7_9FUNG</name>
<feature type="transmembrane region" description="Helical" evidence="15">
    <location>
        <begin position="528"/>
        <end position="548"/>
    </location>
</feature>
<evidence type="ECO:0000256" key="15">
    <source>
        <dbReference type="SAM" id="Phobius"/>
    </source>
</evidence>
<dbReference type="STRING" id="1246581.A0A2H9TNC7"/>
<keyword evidence="7" id="KW-0479">Metal-binding</keyword>
<dbReference type="Proteomes" id="UP000240830">
    <property type="component" value="Unassembled WGS sequence"/>
</dbReference>
<feature type="chain" id="PRO_5014174790" description="Peptidase M14 domain-containing protein" evidence="16">
    <location>
        <begin position="21"/>
        <end position="657"/>
    </location>
</feature>
<dbReference type="OrthoDB" id="3626597at2759"/>
<dbReference type="InterPro" id="IPR057246">
    <property type="entry name" value="CARBOXYPEPT_ZN_1"/>
</dbReference>
<sequence>MRLWSSSAVVFWTLADTAYSSFIGERYLVECQVQTDEQTEFVKHQVDWNALDLWGSTDHVGTLKILANDNQLRLLQAALTCNPPTNIRSIEAEIEKNSEKRHLFNSGFFDIYQNYTSIQARLAGIKSTTGLIVQQDLVGKSHEDRSITVVHIKSARTMPQKKIWVSCGQHAREWIAPASCLYLIDRLMSGYGENNRITTLLDNFEVYVAPLINPDGYEFSRSSDRYWRKNRRPNGKGVYNDIFLNQLLGTSTSPTSHLYRGPSAESEPEVASTAKFVRSLQNVVAGIDVHSYGQLILRNYGWTTQPCPDEAAFKTIGDRIARQMNKINGEKYISQRSGDLYPASGAMDDWIYYATKSLGMTFELRDRGYYGFLLPPNFIVPTGKELVEGIITLGESLNNIGMEGEDGPFRRRPKESYDYNDGSFSTATNLTQLSRETQRHLQRVYGNLTVTTLFAAAATYLFNQGIIPEPGIIAIALLFACLFGTMFSANTARNSLARHGGLYGFGFAQGWLAGPLVRHVAMVSPETVMMTVIATVLIFGSFTMSAFYSPRRQYMYLGGILGSAMSIMMLAGLANIFLRSSMFASAELYLGLFIFSFYVLYDTQVIVERSEGGSRDPVLHAITLFTDFAAIFVRLLILLSKNRNDTDGPPRKRDRKK</sequence>
<dbReference type="AlphaFoldDB" id="A0A2H9TNC7"/>
<dbReference type="SMART" id="SM00631">
    <property type="entry name" value="Zn_pept"/>
    <property type="match status" value="1"/>
</dbReference>
<dbReference type="InterPro" id="IPR000834">
    <property type="entry name" value="Peptidase_M14"/>
</dbReference>
<dbReference type="EMBL" id="MTSL01000073">
    <property type="protein sequence ID" value="PJF19229.1"/>
    <property type="molecule type" value="Genomic_DNA"/>
</dbReference>
<evidence type="ECO:0000256" key="5">
    <source>
        <dbReference type="ARBA" id="ARBA00022670"/>
    </source>
</evidence>
<gene>
    <name evidence="18" type="ORF">PSACC_00969</name>
</gene>
<evidence type="ECO:0000256" key="6">
    <source>
        <dbReference type="ARBA" id="ARBA00022692"/>
    </source>
</evidence>
<comment type="cofactor">
    <cofactor evidence="1">
        <name>Zn(2+)</name>
        <dbReference type="ChEBI" id="CHEBI:29105"/>
    </cofactor>
</comment>
<dbReference type="PROSITE" id="PS00132">
    <property type="entry name" value="CARBOXYPEPT_ZN_1"/>
    <property type="match status" value="1"/>
</dbReference>
<evidence type="ECO:0000256" key="12">
    <source>
        <dbReference type="ARBA" id="ARBA00023049"/>
    </source>
</evidence>
<dbReference type="PANTHER" id="PTHR11705:SF143">
    <property type="entry name" value="SLL0236 PROTEIN"/>
    <property type="match status" value="1"/>
</dbReference>
<evidence type="ECO:0000256" key="10">
    <source>
        <dbReference type="ARBA" id="ARBA00022833"/>
    </source>
</evidence>
<reference evidence="18 19" key="1">
    <citation type="submission" date="2016-10" db="EMBL/GenBank/DDBJ databases">
        <title>The genome of Paramicrosporidium saccamoebae is the missing link in understanding Cryptomycota and Microsporidia evolution.</title>
        <authorList>
            <person name="Quandt C.A."/>
            <person name="Beaudet D."/>
            <person name="Corsaro D."/>
            <person name="Michel R."/>
            <person name="Corradi N."/>
            <person name="James T."/>
        </authorList>
    </citation>
    <scope>NUCLEOTIDE SEQUENCE [LARGE SCALE GENOMIC DNA]</scope>
    <source>
        <strain evidence="18 19">KSL3</strain>
    </source>
</reference>
<dbReference type="Gene3D" id="3.40.630.10">
    <property type="entry name" value="Zn peptidases"/>
    <property type="match status" value="1"/>
</dbReference>
<comment type="similarity">
    <text evidence="3 14">Belongs to the peptidase M14 family.</text>
</comment>
<organism evidence="18 19">
    <name type="scientific">Paramicrosporidium saccamoebae</name>
    <dbReference type="NCBI Taxonomy" id="1246581"/>
    <lineage>
        <taxon>Eukaryota</taxon>
        <taxon>Fungi</taxon>
        <taxon>Fungi incertae sedis</taxon>
        <taxon>Cryptomycota</taxon>
        <taxon>Cryptomycota incertae sedis</taxon>
        <taxon>Paramicrosporidium</taxon>
    </lineage>
</organism>
<evidence type="ECO:0000256" key="4">
    <source>
        <dbReference type="ARBA" id="ARBA00022645"/>
    </source>
</evidence>
<feature type="transmembrane region" description="Helical" evidence="15">
    <location>
        <begin position="470"/>
        <end position="489"/>
    </location>
</feature>
<keyword evidence="5" id="KW-0645">Protease</keyword>
<dbReference type="FunFam" id="3.40.630.10:FF:000084">
    <property type="entry name" value="Carboxypeptidase B2"/>
    <property type="match status" value="1"/>
</dbReference>
<keyword evidence="13 15" id="KW-0472">Membrane</keyword>
<feature type="transmembrane region" description="Helical" evidence="15">
    <location>
        <begin position="554"/>
        <end position="576"/>
    </location>
</feature>
<evidence type="ECO:0000256" key="11">
    <source>
        <dbReference type="ARBA" id="ARBA00022989"/>
    </source>
</evidence>
<evidence type="ECO:0000256" key="2">
    <source>
        <dbReference type="ARBA" id="ARBA00004141"/>
    </source>
</evidence>
<feature type="transmembrane region" description="Helical" evidence="15">
    <location>
        <begin position="501"/>
        <end position="521"/>
    </location>
</feature>
<keyword evidence="6 15" id="KW-0812">Transmembrane</keyword>
<dbReference type="Pfam" id="PF00246">
    <property type="entry name" value="Peptidase_M14"/>
    <property type="match status" value="1"/>
</dbReference>
<evidence type="ECO:0000256" key="9">
    <source>
        <dbReference type="ARBA" id="ARBA00022801"/>
    </source>
</evidence>
<keyword evidence="4" id="KW-0121">Carboxypeptidase</keyword>
<dbReference type="GO" id="GO:0016020">
    <property type="term" value="C:membrane"/>
    <property type="evidence" value="ECO:0007669"/>
    <property type="project" value="UniProtKB-SubCell"/>
</dbReference>
<comment type="caution">
    <text evidence="18">The sequence shown here is derived from an EMBL/GenBank/DDBJ whole genome shotgun (WGS) entry which is preliminary data.</text>
</comment>
<evidence type="ECO:0000256" key="8">
    <source>
        <dbReference type="ARBA" id="ARBA00022729"/>
    </source>
</evidence>
<feature type="transmembrane region" description="Helical" evidence="15">
    <location>
        <begin position="588"/>
        <end position="607"/>
    </location>
</feature>
<dbReference type="GO" id="GO:0004181">
    <property type="term" value="F:metallocarboxypeptidase activity"/>
    <property type="evidence" value="ECO:0007669"/>
    <property type="project" value="InterPro"/>
</dbReference>
<feature type="domain" description="Peptidase M14" evidence="17">
    <location>
        <begin position="111"/>
        <end position="397"/>
    </location>
</feature>
<dbReference type="Pfam" id="PF01027">
    <property type="entry name" value="Bax1-I"/>
    <property type="match status" value="1"/>
</dbReference>
<evidence type="ECO:0000256" key="3">
    <source>
        <dbReference type="ARBA" id="ARBA00005988"/>
    </source>
</evidence>
<evidence type="ECO:0000256" key="14">
    <source>
        <dbReference type="PROSITE-ProRule" id="PRU01379"/>
    </source>
</evidence>
<evidence type="ECO:0000256" key="13">
    <source>
        <dbReference type="ARBA" id="ARBA00023136"/>
    </source>
</evidence>
<evidence type="ECO:0000256" key="16">
    <source>
        <dbReference type="SAM" id="SignalP"/>
    </source>
</evidence>
<evidence type="ECO:0000256" key="1">
    <source>
        <dbReference type="ARBA" id="ARBA00001947"/>
    </source>
</evidence>
<evidence type="ECO:0000313" key="19">
    <source>
        <dbReference type="Proteomes" id="UP000240830"/>
    </source>
</evidence>
<keyword evidence="12" id="KW-0482">Metalloprotease</keyword>
<dbReference type="PROSITE" id="PS52035">
    <property type="entry name" value="PEPTIDASE_M14"/>
    <property type="match status" value="1"/>
</dbReference>